<reference evidence="2 3" key="1">
    <citation type="submission" date="2016-10" db="EMBL/GenBank/DDBJ databases">
        <authorList>
            <person name="de Groot N.N."/>
        </authorList>
    </citation>
    <scope>NUCLEOTIDE SEQUENCE [LARGE SCALE GENOMIC DNA]</scope>
    <source>
        <strain evidence="2 3">DSM 26515</strain>
    </source>
</reference>
<feature type="domain" description="Hemerythrin-like" evidence="1">
    <location>
        <begin position="4"/>
        <end position="124"/>
    </location>
</feature>
<keyword evidence="3" id="KW-1185">Reference proteome</keyword>
<evidence type="ECO:0000259" key="1">
    <source>
        <dbReference type="Pfam" id="PF01814"/>
    </source>
</evidence>
<evidence type="ECO:0000313" key="3">
    <source>
        <dbReference type="Proteomes" id="UP000199420"/>
    </source>
</evidence>
<dbReference type="Pfam" id="PF01814">
    <property type="entry name" value="Hemerythrin"/>
    <property type="match status" value="1"/>
</dbReference>
<dbReference type="InterPro" id="IPR012312">
    <property type="entry name" value="Hemerythrin-like"/>
</dbReference>
<organism evidence="2 3">
    <name type="scientific">Frateuria terrea</name>
    <dbReference type="NCBI Taxonomy" id="529704"/>
    <lineage>
        <taxon>Bacteria</taxon>
        <taxon>Pseudomonadati</taxon>
        <taxon>Pseudomonadota</taxon>
        <taxon>Gammaproteobacteria</taxon>
        <taxon>Lysobacterales</taxon>
        <taxon>Rhodanobacteraceae</taxon>
        <taxon>Frateuria</taxon>
    </lineage>
</organism>
<dbReference type="Gene3D" id="1.20.120.520">
    <property type="entry name" value="nmb1532 protein domain like"/>
    <property type="match status" value="1"/>
</dbReference>
<name>A0A1H6QFT1_9GAMM</name>
<protein>
    <submittedName>
        <fullName evidence="2">Hemerythrin HHE cation binding domain-containing protein</fullName>
    </submittedName>
</protein>
<dbReference type="STRING" id="529704.SAMN02927913_0496"/>
<dbReference type="OrthoDB" id="9793637at2"/>
<accession>A0A1H6QFT1</accession>
<dbReference type="RefSeq" id="WP_091333209.1">
    <property type="nucleotide sequence ID" value="NZ_FNYC01000001.1"/>
</dbReference>
<dbReference type="PANTHER" id="PTHR35585">
    <property type="entry name" value="HHE DOMAIN PROTEIN (AFU_ORTHOLOGUE AFUA_4G00730)"/>
    <property type="match status" value="1"/>
</dbReference>
<sequence length="174" mass="19660">MPNILDTLESEHDRLRELFAQINKTADPETDARHDLLKRIEAVLIPHAKWEETVFYPAFEDRANHDQKLIYAEAIQEHRAVELAVLPDIHAADVDSRQFAGSVQVCGELVKHHAHEEETKMFDAARQLFSAEELADFDRKYASWKDSSGADAITSYAKVKTAAMAFMRNPGSPA</sequence>
<proteinExistence type="predicted"/>
<dbReference type="PANTHER" id="PTHR35585:SF1">
    <property type="entry name" value="HHE DOMAIN PROTEIN (AFU_ORTHOLOGUE AFUA_4G00730)"/>
    <property type="match status" value="1"/>
</dbReference>
<evidence type="ECO:0000313" key="2">
    <source>
        <dbReference type="EMBL" id="SEI42563.1"/>
    </source>
</evidence>
<dbReference type="AlphaFoldDB" id="A0A1H6QFT1"/>
<dbReference type="Proteomes" id="UP000199420">
    <property type="component" value="Unassembled WGS sequence"/>
</dbReference>
<gene>
    <name evidence="2" type="ORF">SAMN04487997_0580</name>
</gene>
<dbReference type="EMBL" id="FNYC01000001">
    <property type="protein sequence ID" value="SEI42563.1"/>
    <property type="molecule type" value="Genomic_DNA"/>
</dbReference>